<feature type="region of interest" description="Disordered" evidence="1">
    <location>
        <begin position="41"/>
        <end position="90"/>
    </location>
</feature>
<evidence type="ECO:0000256" key="1">
    <source>
        <dbReference type="SAM" id="MobiDB-lite"/>
    </source>
</evidence>
<reference evidence="2 3" key="1">
    <citation type="submission" date="2024-03" db="EMBL/GenBank/DDBJ databases">
        <authorList>
            <person name="Martinez-Hernandez J."/>
        </authorList>
    </citation>
    <scope>NUCLEOTIDE SEQUENCE [LARGE SCALE GENOMIC DNA]</scope>
</reference>
<comment type="caution">
    <text evidence="2">The sequence shown here is derived from an EMBL/GenBank/DDBJ whole genome shotgun (WGS) entry which is preliminary data.</text>
</comment>
<evidence type="ECO:0000313" key="3">
    <source>
        <dbReference type="Proteomes" id="UP001497480"/>
    </source>
</evidence>
<feature type="compositionally biased region" description="Basic and acidic residues" evidence="1">
    <location>
        <begin position="1"/>
        <end position="14"/>
    </location>
</feature>
<protein>
    <submittedName>
        <fullName evidence="2">Uncharacterized protein</fullName>
    </submittedName>
</protein>
<dbReference type="AlphaFoldDB" id="A0AAV1VQM0"/>
<feature type="region of interest" description="Disordered" evidence="1">
    <location>
        <begin position="1"/>
        <end position="28"/>
    </location>
</feature>
<sequence length="90" mass="9591">MTDAQASRKNEVQFRRSSSCNEGSVSERSFIDMLKKPVHTEVDAGTGMESSDGGGAQAGRSGKKKGKKGKQIDPSLLGFKFYEGPPPNVA</sequence>
<dbReference type="EMBL" id="CAXHTB010000001">
    <property type="protein sequence ID" value="CAL0299275.1"/>
    <property type="molecule type" value="Genomic_DNA"/>
</dbReference>
<name>A0AAV1VQM0_LUPLU</name>
<feature type="compositionally biased region" description="Polar residues" evidence="1">
    <location>
        <begin position="15"/>
        <end position="27"/>
    </location>
</feature>
<organism evidence="2 3">
    <name type="scientific">Lupinus luteus</name>
    <name type="common">European yellow lupine</name>
    <dbReference type="NCBI Taxonomy" id="3873"/>
    <lineage>
        <taxon>Eukaryota</taxon>
        <taxon>Viridiplantae</taxon>
        <taxon>Streptophyta</taxon>
        <taxon>Embryophyta</taxon>
        <taxon>Tracheophyta</taxon>
        <taxon>Spermatophyta</taxon>
        <taxon>Magnoliopsida</taxon>
        <taxon>eudicotyledons</taxon>
        <taxon>Gunneridae</taxon>
        <taxon>Pentapetalae</taxon>
        <taxon>rosids</taxon>
        <taxon>fabids</taxon>
        <taxon>Fabales</taxon>
        <taxon>Fabaceae</taxon>
        <taxon>Papilionoideae</taxon>
        <taxon>50 kb inversion clade</taxon>
        <taxon>genistoids sensu lato</taxon>
        <taxon>core genistoids</taxon>
        <taxon>Genisteae</taxon>
        <taxon>Lupinus</taxon>
    </lineage>
</organism>
<dbReference type="PANTHER" id="PTHR46992">
    <property type="entry name" value="GYF DOMAIN-CONTAINING PROTEIN"/>
    <property type="match status" value="1"/>
</dbReference>
<dbReference type="PANTHER" id="PTHR46992:SF1">
    <property type="entry name" value="GYF DOMAIN-CONTAINING PROTEIN"/>
    <property type="match status" value="1"/>
</dbReference>
<keyword evidence="3" id="KW-1185">Reference proteome</keyword>
<accession>A0AAV1VQM0</accession>
<proteinExistence type="predicted"/>
<evidence type="ECO:0000313" key="2">
    <source>
        <dbReference type="EMBL" id="CAL0299275.1"/>
    </source>
</evidence>
<gene>
    <name evidence="2" type="ORF">LLUT_LOCUS335</name>
</gene>
<dbReference type="Proteomes" id="UP001497480">
    <property type="component" value="Unassembled WGS sequence"/>
</dbReference>